<feature type="region of interest" description="Disordered" evidence="1">
    <location>
        <begin position="1"/>
        <end position="22"/>
    </location>
</feature>
<name>A0A3N4KGX8_9PEZI</name>
<proteinExistence type="predicted"/>
<evidence type="ECO:0000313" key="2">
    <source>
        <dbReference type="EMBL" id="RPB09804.1"/>
    </source>
</evidence>
<feature type="compositionally biased region" description="Polar residues" evidence="1">
    <location>
        <begin position="1"/>
        <end position="21"/>
    </location>
</feature>
<dbReference type="Proteomes" id="UP000277580">
    <property type="component" value="Unassembled WGS sequence"/>
</dbReference>
<evidence type="ECO:0000313" key="3">
    <source>
        <dbReference type="Proteomes" id="UP000277580"/>
    </source>
</evidence>
<gene>
    <name evidence="2" type="ORF">P167DRAFT_547751</name>
</gene>
<sequence length="159" mass="17539">MRFSQGQPSVTTLKNPRQNPDSDVIHPCYATTRSILISPSNGTHQSPSAPCLGRLPTPCGGRNSQSVTEEQVFLSPVSPLTLREAAFRWMLRPAHTPLLSSFVEGRNLSPVVSTLSFWPARQKGDRRTITSTYHEGKQLTLSTSPPNPLACVRFIRKSI</sequence>
<dbReference type="InParanoid" id="A0A3N4KGX8"/>
<evidence type="ECO:0000256" key="1">
    <source>
        <dbReference type="SAM" id="MobiDB-lite"/>
    </source>
</evidence>
<dbReference type="EMBL" id="ML119148">
    <property type="protein sequence ID" value="RPB09804.1"/>
    <property type="molecule type" value="Genomic_DNA"/>
</dbReference>
<accession>A0A3N4KGX8</accession>
<reference evidence="2 3" key="1">
    <citation type="journal article" date="2018" name="Nat. Ecol. Evol.">
        <title>Pezizomycetes genomes reveal the molecular basis of ectomycorrhizal truffle lifestyle.</title>
        <authorList>
            <person name="Murat C."/>
            <person name="Payen T."/>
            <person name="Noel B."/>
            <person name="Kuo A."/>
            <person name="Morin E."/>
            <person name="Chen J."/>
            <person name="Kohler A."/>
            <person name="Krizsan K."/>
            <person name="Balestrini R."/>
            <person name="Da Silva C."/>
            <person name="Montanini B."/>
            <person name="Hainaut M."/>
            <person name="Levati E."/>
            <person name="Barry K.W."/>
            <person name="Belfiori B."/>
            <person name="Cichocki N."/>
            <person name="Clum A."/>
            <person name="Dockter R.B."/>
            <person name="Fauchery L."/>
            <person name="Guy J."/>
            <person name="Iotti M."/>
            <person name="Le Tacon F."/>
            <person name="Lindquist E.A."/>
            <person name="Lipzen A."/>
            <person name="Malagnac F."/>
            <person name="Mello A."/>
            <person name="Molinier V."/>
            <person name="Miyauchi S."/>
            <person name="Poulain J."/>
            <person name="Riccioni C."/>
            <person name="Rubini A."/>
            <person name="Sitrit Y."/>
            <person name="Splivallo R."/>
            <person name="Traeger S."/>
            <person name="Wang M."/>
            <person name="Zifcakova L."/>
            <person name="Wipf D."/>
            <person name="Zambonelli A."/>
            <person name="Paolocci F."/>
            <person name="Nowrousian M."/>
            <person name="Ottonello S."/>
            <person name="Baldrian P."/>
            <person name="Spatafora J.W."/>
            <person name="Henrissat B."/>
            <person name="Nagy L.G."/>
            <person name="Aury J.M."/>
            <person name="Wincker P."/>
            <person name="Grigoriev I.V."/>
            <person name="Bonfante P."/>
            <person name="Martin F.M."/>
        </authorList>
    </citation>
    <scope>NUCLEOTIDE SEQUENCE [LARGE SCALE GENOMIC DNA]</scope>
    <source>
        <strain evidence="2 3">CCBAS932</strain>
    </source>
</reference>
<keyword evidence="3" id="KW-1185">Reference proteome</keyword>
<dbReference type="AlphaFoldDB" id="A0A3N4KGX8"/>
<organism evidence="2 3">
    <name type="scientific">Morchella conica CCBAS932</name>
    <dbReference type="NCBI Taxonomy" id="1392247"/>
    <lineage>
        <taxon>Eukaryota</taxon>
        <taxon>Fungi</taxon>
        <taxon>Dikarya</taxon>
        <taxon>Ascomycota</taxon>
        <taxon>Pezizomycotina</taxon>
        <taxon>Pezizomycetes</taxon>
        <taxon>Pezizales</taxon>
        <taxon>Morchellaceae</taxon>
        <taxon>Morchella</taxon>
    </lineage>
</organism>
<protein>
    <submittedName>
        <fullName evidence="2">Uncharacterized protein</fullName>
    </submittedName>
</protein>